<dbReference type="STRING" id="1679444.PYTT_1429"/>
<organism evidence="7 8">
    <name type="scientific">Akkermansia glycaniphila</name>
    <dbReference type="NCBI Taxonomy" id="1679444"/>
    <lineage>
        <taxon>Bacteria</taxon>
        <taxon>Pseudomonadati</taxon>
        <taxon>Verrucomicrobiota</taxon>
        <taxon>Verrucomicrobiia</taxon>
        <taxon>Verrucomicrobiales</taxon>
        <taxon>Akkermansiaceae</taxon>
        <taxon>Akkermansia</taxon>
    </lineage>
</organism>
<comment type="similarity">
    <text evidence="1">Belongs to the sulfatase family.</text>
</comment>
<feature type="chain" id="PRO_5009604541" evidence="5">
    <location>
        <begin position="19"/>
        <end position="500"/>
    </location>
</feature>
<evidence type="ECO:0000259" key="6">
    <source>
        <dbReference type="Pfam" id="PF00884"/>
    </source>
</evidence>
<feature type="domain" description="Sulfatase N-terminal" evidence="6">
    <location>
        <begin position="27"/>
        <end position="405"/>
    </location>
</feature>
<dbReference type="InterPro" id="IPR000917">
    <property type="entry name" value="Sulfatase_N"/>
</dbReference>
<dbReference type="Proteomes" id="UP000176204">
    <property type="component" value="Chromosome I"/>
</dbReference>
<gene>
    <name evidence="7" type="ORF">PYTT_1429</name>
</gene>
<feature type="signal peptide" evidence="5">
    <location>
        <begin position="1"/>
        <end position="18"/>
    </location>
</feature>
<dbReference type="Gene3D" id="3.40.720.10">
    <property type="entry name" value="Alkaline Phosphatase, subunit A"/>
    <property type="match status" value="1"/>
</dbReference>
<dbReference type="RefSeq" id="WP_172801785.1">
    <property type="nucleotide sequence ID" value="NZ_LIGX01000001.1"/>
</dbReference>
<evidence type="ECO:0000256" key="2">
    <source>
        <dbReference type="ARBA" id="ARBA00022723"/>
    </source>
</evidence>
<dbReference type="PANTHER" id="PTHR42693:SF33">
    <property type="entry name" value="ARYLSULFATASE"/>
    <property type="match status" value="1"/>
</dbReference>
<keyword evidence="3" id="KW-0378">Hydrolase</keyword>
<keyword evidence="2" id="KW-0479">Metal-binding</keyword>
<dbReference type="InterPro" id="IPR017850">
    <property type="entry name" value="Alkaline_phosphatase_core_sf"/>
</dbReference>
<dbReference type="EMBL" id="LT629973">
    <property type="protein sequence ID" value="SEH88224.1"/>
    <property type="molecule type" value="Genomic_DNA"/>
</dbReference>
<evidence type="ECO:0000256" key="3">
    <source>
        <dbReference type="ARBA" id="ARBA00022801"/>
    </source>
</evidence>
<dbReference type="SUPFAM" id="SSF53649">
    <property type="entry name" value="Alkaline phosphatase-like"/>
    <property type="match status" value="1"/>
</dbReference>
<evidence type="ECO:0000313" key="7">
    <source>
        <dbReference type="EMBL" id="SEH88224.1"/>
    </source>
</evidence>
<dbReference type="AlphaFoldDB" id="A0A1H6LPG7"/>
<dbReference type="Pfam" id="PF00884">
    <property type="entry name" value="Sulfatase"/>
    <property type="match status" value="1"/>
</dbReference>
<dbReference type="GO" id="GO:0004065">
    <property type="term" value="F:arylsulfatase activity"/>
    <property type="evidence" value="ECO:0007669"/>
    <property type="project" value="TreeGrafter"/>
</dbReference>
<evidence type="ECO:0000256" key="4">
    <source>
        <dbReference type="ARBA" id="ARBA00022837"/>
    </source>
</evidence>
<dbReference type="Gene3D" id="3.30.1120.10">
    <property type="match status" value="1"/>
</dbReference>
<accession>A0A1H6LPG7</accession>
<name>A0A1H6LPG7_9BACT</name>
<dbReference type="InterPro" id="IPR050738">
    <property type="entry name" value="Sulfatase"/>
</dbReference>
<keyword evidence="4" id="KW-0106">Calcium</keyword>
<dbReference type="InterPro" id="IPR024607">
    <property type="entry name" value="Sulfatase_CS"/>
</dbReference>
<keyword evidence="8" id="KW-1185">Reference proteome</keyword>
<evidence type="ECO:0000256" key="5">
    <source>
        <dbReference type="SAM" id="SignalP"/>
    </source>
</evidence>
<reference evidence="8" key="1">
    <citation type="submission" date="2016-09" db="EMBL/GenBank/DDBJ databases">
        <authorList>
            <person name="Koehorst J."/>
        </authorList>
    </citation>
    <scope>NUCLEOTIDE SEQUENCE [LARGE SCALE GENOMIC DNA]</scope>
</reference>
<dbReference type="PROSITE" id="PS00149">
    <property type="entry name" value="SULFATASE_2"/>
    <property type="match status" value="1"/>
</dbReference>
<keyword evidence="5" id="KW-0732">Signal</keyword>
<proteinExistence type="inferred from homology"/>
<sequence length="500" mass="55989">MVRYLFCFLLSVCSMAFAATEISPKRPNIVVILADDMGWSDLGCYGSEIATPHIDSLAKQGMLATRCYTVPRCSPSRASLLTGMYPQSVGVGHLDKDLGRPGYRGHLDPSIPTLPELLRNKAGYRTYMSGKWHVGTGDGWYPWQRGFDRYRGLLSGANGYYTLDPGRKMAEDGRMLEAGDLPKDFFMTDDITGKAIEYLKDAAKTPDKPFFLYVAYTAPHTPLEAPKATVDKYIGSYARQGFAAVQNKRLARQKKLGLVRKDAAIPAERTLPAVCSKEDDVNMALYAAQIVEMDKGVGRLIDALKRQKQWNNTVVMFLSDNGATKEMPGRNYEPYPGHPRKTSGYGKAWASVSNTPYKGYKIQTYEGGVAVPCIIRMPGMEQGALYHAPMHFMDIAPSILRWAGVQPEKPMDGMAEPWKKPGAKRTIFCEHEGNRMVMTPEYKLVYAKQKKAWELYAVDDRAELRDVAAGHKDVVDDLKKRYADWAATHQVDDKVKNYYP</sequence>
<dbReference type="KEGG" id="agl:PYTT_1429"/>
<protein>
    <submittedName>
        <fullName evidence="7">Sulfatase</fullName>
    </submittedName>
</protein>
<dbReference type="PANTHER" id="PTHR42693">
    <property type="entry name" value="ARYLSULFATASE FAMILY MEMBER"/>
    <property type="match status" value="1"/>
</dbReference>
<dbReference type="GO" id="GO:0046872">
    <property type="term" value="F:metal ion binding"/>
    <property type="evidence" value="ECO:0007669"/>
    <property type="project" value="UniProtKB-KW"/>
</dbReference>
<evidence type="ECO:0000313" key="8">
    <source>
        <dbReference type="Proteomes" id="UP000176204"/>
    </source>
</evidence>
<evidence type="ECO:0000256" key="1">
    <source>
        <dbReference type="ARBA" id="ARBA00008779"/>
    </source>
</evidence>